<dbReference type="eggNOG" id="KOG1516">
    <property type="taxonomic scope" value="Eukaryota"/>
</dbReference>
<dbReference type="PANTHER" id="PTHR11559">
    <property type="entry name" value="CARBOXYLESTERASE"/>
    <property type="match status" value="1"/>
</dbReference>
<evidence type="ECO:0000313" key="5">
    <source>
        <dbReference type="Proteomes" id="UP000000305"/>
    </source>
</evidence>
<dbReference type="AlphaFoldDB" id="E9H8R4"/>
<organism evidence="4 5">
    <name type="scientific">Daphnia pulex</name>
    <name type="common">Water flea</name>
    <dbReference type="NCBI Taxonomy" id="6669"/>
    <lineage>
        <taxon>Eukaryota</taxon>
        <taxon>Metazoa</taxon>
        <taxon>Ecdysozoa</taxon>
        <taxon>Arthropoda</taxon>
        <taxon>Crustacea</taxon>
        <taxon>Branchiopoda</taxon>
        <taxon>Diplostraca</taxon>
        <taxon>Cladocera</taxon>
        <taxon>Anomopoda</taxon>
        <taxon>Daphniidae</taxon>
        <taxon>Daphnia</taxon>
    </lineage>
</organism>
<keyword evidence="2" id="KW-0812">Transmembrane</keyword>
<accession>E9H8R4</accession>
<proteinExistence type="predicted"/>
<dbReference type="InParanoid" id="E9H8R4"/>
<gene>
    <name evidence="4" type="ORF">DAPPUDRAFT_308699</name>
</gene>
<name>E9H8R4_DAPPU</name>
<dbReference type="InterPro" id="IPR029058">
    <property type="entry name" value="AB_hydrolase_fold"/>
</dbReference>
<evidence type="ECO:0000256" key="2">
    <source>
        <dbReference type="SAM" id="Phobius"/>
    </source>
</evidence>
<dbReference type="OrthoDB" id="408631at2759"/>
<dbReference type="STRING" id="6669.E9H8R4"/>
<dbReference type="EMBL" id="GL732605">
    <property type="protein sequence ID" value="EFX71859.1"/>
    <property type="molecule type" value="Genomic_DNA"/>
</dbReference>
<dbReference type="Pfam" id="PF00135">
    <property type="entry name" value="COesterase"/>
    <property type="match status" value="2"/>
</dbReference>
<feature type="transmembrane region" description="Helical" evidence="2">
    <location>
        <begin position="59"/>
        <end position="80"/>
    </location>
</feature>
<protein>
    <recommendedName>
        <fullName evidence="3">Carboxylesterase type B domain-containing protein</fullName>
    </recommendedName>
</protein>
<keyword evidence="1" id="KW-0325">Glycoprotein</keyword>
<feature type="domain" description="Carboxylesterase type B" evidence="3">
    <location>
        <begin position="295"/>
        <end position="553"/>
    </location>
</feature>
<dbReference type="PhylomeDB" id="E9H8R4"/>
<dbReference type="ESTHER" id="dappu-e9h8r4">
    <property type="family name" value="Neurotactin"/>
</dbReference>
<keyword evidence="2" id="KW-0472">Membrane</keyword>
<keyword evidence="2" id="KW-1133">Transmembrane helix</keyword>
<evidence type="ECO:0000313" key="4">
    <source>
        <dbReference type="EMBL" id="EFX71859.1"/>
    </source>
</evidence>
<dbReference type="SUPFAM" id="SSF53474">
    <property type="entry name" value="alpha/beta-Hydrolases"/>
    <property type="match status" value="1"/>
</dbReference>
<reference evidence="4 5" key="1">
    <citation type="journal article" date="2011" name="Science">
        <title>The ecoresponsive genome of Daphnia pulex.</title>
        <authorList>
            <person name="Colbourne J.K."/>
            <person name="Pfrender M.E."/>
            <person name="Gilbert D."/>
            <person name="Thomas W.K."/>
            <person name="Tucker A."/>
            <person name="Oakley T.H."/>
            <person name="Tokishita S."/>
            <person name="Aerts A."/>
            <person name="Arnold G.J."/>
            <person name="Basu M.K."/>
            <person name="Bauer D.J."/>
            <person name="Caceres C.E."/>
            <person name="Carmel L."/>
            <person name="Casola C."/>
            <person name="Choi J.H."/>
            <person name="Detter J.C."/>
            <person name="Dong Q."/>
            <person name="Dusheyko S."/>
            <person name="Eads B.D."/>
            <person name="Frohlich T."/>
            <person name="Geiler-Samerotte K.A."/>
            <person name="Gerlach D."/>
            <person name="Hatcher P."/>
            <person name="Jogdeo S."/>
            <person name="Krijgsveld J."/>
            <person name="Kriventseva E.V."/>
            <person name="Kultz D."/>
            <person name="Laforsch C."/>
            <person name="Lindquist E."/>
            <person name="Lopez J."/>
            <person name="Manak J.R."/>
            <person name="Muller J."/>
            <person name="Pangilinan J."/>
            <person name="Patwardhan R.P."/>
            <person name="Pitluck S."/>
            <person name="Pritham E.J."/>
            <person name="Rechtsteiner A."/>
            <person name="Rho M."/>
            <person name="Rogozin I.B."/>
            <person name="Sakarya O."/>
            <person name="Salamov A."/>
            <person name="Schaack S."/>
            <person name="Shapiro H."/>
            <person name="Shiga Y."/>
            <person name="Skalitzky C."/>
            <person name="Smith Z."/>
            <person name="Souvorov A."/>
            <person name="Sung W."/>
            <person name="Tang Z."/>
            <person name="Tsuchiya D."/>
            <person name="Tu H."/>
            <person name="Vos H."/>
            <person name="Wang M."/>
            <person name="Wolf Y.I."/>
            <person name="Yamagata H."/>
            <person name="Yamada T."/>
            <person name="Ye Y."/>
            <person name="Shaw J.R."/>
            <person name="Andrews J."/>
            <person name="Crease T.J."/>
            <person name="Tang H."/>
            <person name="Lucas S.M."/>
            <person name="Robertson H.M."/>
            <person name="Bork P."/>
            <person name="Koonin E.V."/>
            <person name="Zdobnov E.M."/>
            <person name="Grigoriev I.V."/>
            <person name="Lynch M."/>
            <person name="Boore J.L."/>
        </authorList>
    </citation>
    <scope>NUCLEOTIDE SEQUENCE [LARGE SCALE GENOMIC DNA]</scope>
</reference>
<dbReference type="Gene3D" id="3.40.50.1820">
    <property type="entry name" value="alpha/beta hydrolase"/>
    <property type="match status" value="1"/>
</dbReference>
<keyword evidence="5" id="KW-1185">Reference proteome</keyword>
<dbReference type="KEGG" id="dpx:DAPPUDRAFT_308699"/>
<dbReference type="HOGENOM" id="CLU_429769_0_0_1"/>
<dbReference type="InterPro" id="IPR002018">
    <property type="entry name" value="CarbesteraseB"/>
</dbReference>
<dbReference type="InterPro" id="IPR050309">
    <property type="entry name" value="Type-B_Carboxylest/Lipase"/>
</dbReference>
<feature type="domain" description="Carboxylesterase type B" evidence="3">
    <location>
        <begin position="102"/>
        <end position="258"/>
    </location>
</feature>
<sequence>MWRKFMDDSPTHASASPGITMAEVFSPMLEPTSLEATISECSLEAKPSDIFTRKLKERLLSCCYIMLLMFIPILIFVLVLEYRRLMLSDPEPYIANGTFHLAHTSCGPVEGMAIDRGFEFLGVPYAIPPVGNKAKHAGENVDYTWMPGTPPFRLEHCWNNVLKYPKSKPQECLQIRPLADGHFETYGSQDCLTLDIYSPYIGYDTPSPVVVVIAVPTLVGGWIDQAHQDQATPSAALAREKGVVFVVPRFRLGPMGFLPRLLLNDTSSVIKDSTSFQDSVLQAQKTLLNLEKSYNLGLTDLFAALIWVSSNIEHFGGDPSLVTLLGWGAGADLVNSLTTSKHPKGHPYLFTQAWVSHGRLTQVESEVYNETSHNRTDSDFKAGYHLWENSPCNSKHSTYDPLCLVSLPPKKIFESVPHDWIKSGHPWLQPDNFVYQKSAKAVWSHEHPPYDFPLVLGSTIHGYADTLSDCETIETEAASNFIKLHSSAESAKSAESDESAENFLTPVNSTDVQENLARISTTQLTCPLWNLAQKADRTFNSGVFFYLVSFEETVPCRDGTRLSLAGGLSDISAILGRFRHTDKASTRFASHFQDVFYDFVVDGSLPGKVRATQGLYDFGEVMQMKSSYPQCATGHGH</sequence>
<evidence type="ECO:0000256" key="1">
    <source>
        <dbReference type="ARBA" id="ARBA00023180"/>
    </source>
</evidence>
<evidence type="ECO:0000259" key="3">
    <source>
        <dbReference type="Pfam" id="PF00135"/>
    </source>
</evidence>
<dbReference type="Proteomes" id="UP000000305">
    <property type="component" value="Unassembled WGS sequence"/>
</dbReference>
<dbReference type="OMA" id="LYQHPSE"/>
<dbReference type="FunCoup" id="E9H8R4">
    <property type="interactions" value="48"/>
</dbReference>